<comment type="caution">
    <text evidence="2">The sequence shown here is derived from an EMBL/GenBank/DDBJ whole genome shotgun (WGS) entry which is preliminary data.</text>
</comment>
<proteinExistence type="predicted"/>
<dbReference type="AlphaFoldDB" id="A0A6N6VMM3"/>
<feature type="region of interest" description="Disordered" evidence="1">
    <location>
        <begin position="1"/>
        <end position="94"/>
    </location>
</feature>
<reference evidence="2 3" key="1">
    <citation type="submission" date="2019-09" db="EMBL/GenBank/DDBJ databases">
        <title>Parvibaculum sedimenti sp. nov., isolated from sediment.</title>
        <authorList>
            <person name="Wang Y."/>
        </authorList>
    </citation>
    <scope>NUCLEOTIDE SEQUENCE [LARGE SCALE GENOMIC DNA]</scope>
    <source>
        <strain evidence="2 3">HXT-9</strain>
    </source>
</reference>
<name>A0A6N6VMM3_9HYPH</name>
<protein>
    <submittedName>
        <fullName evidence="2">Uncharacterized protein</fullName>
    </submittedName>
</protein>
<dbReference type="EMBL" id="WESC01000002">
    <property type="protein sequence ID" value="KAB7742284.1"/>
    <property type="molecule type" value="Genomic_DNA"/>
</dbReference>
<evidence type="ECO:0000313" key="2">
    <source>
        <dbReference type="EMBL" id="KAB7742284.1"/>
    </source>
</evidence>
<keyword evidence="3" id="KW-1185">Reference proteome</keyword>
<sequence>MSRKFASITGSLLMRKGEAGPSSGMQLRDPLPQHALRQQEQRPQENWYERASQPAPDAPEVAPQRVSPLVAKSEAAKPQPAAKPKAHSSAESAARHRIALRLTDDQFRRLGIAAARTHLTMQEFMAEALDARVTTLAETELAGCRCLHVGGSCSDETQSMQCGTTTGNKTGE</sequence>
<gene>
    <name evidence="2" type="ORF">F2P47_03200</name>
</gene>
<feature type="compositionally biased region" description="Low complexity" evidence="1">
    <location>
        <begin position="71"/>
        <end position="92"/>
    </location>
</feature>
<evidence type="ECO:0000313" key="3">
    <source>
        <dbReference type="Proteomes" id="UP000468901"/>
    </source>
</evidence>
<dbReference type="Proteomes" id="UP000468901">
    <property type="component" value="Unassembled WGS sequence"/>
</dbReference>
<dbReference type="RefSeq" id="WP_152214706.1">
    <property type="nucleotide sequence ID" value="NZ_WESC01000002.1"/>
</dbReference>
<accession>A0A6N6VMM3</accession>
<evidence type="ECO:0000256" key="1">
    <source>
        <dbReference type="SAM" id="MobiDB-lite"/>
    </source>
</evidence>
<organism evidence="2 3">
    <name type="scientific">Parvibaculum sedimenti</name>
    <dbReference type="NCBI Taxonomy" id="2608632"/>
    <lineage>
        <taxon>Bacteria</taxon>
        <taxon>Pseudomonadati</taxon>
        <taxon>Pseudomonadota</taxon>
        <taxon>Alphaproteobacteria</taxon>
        <taxon>Hyphomicrobiales</taxon>
        <taxon>Parvibaculaceae</taxon>
        <taxon>Parvibaculum</taxon>
    </lineage>
</organism>